<organism evidence="1 2">
    <name type="scientific">Racocetra persica</name>
    <dbReference type="NCBI Taxonomy" id="160502"/>
    <lineage>
        <taxon>Eukaryota</taxon>
        <taxon>Fungi</taxon>
        <taxon>Fungi incertae sedis</taxon>
        <taxon>Mucoromycota</taxon>
        <taxon>Glomeromycotina</taxon>
        <taxon>Glomeromycetes</taxon>
        <taxon>Diversisporales</taxon>
        <taxon>Gigasporaceae</taxon>
        <taxon>Racocetra</taxon>
    </lineage>
</organism>
<feature type="non-terminal residue" evidence="1">
    <location>
        <position position="69"/>
    </location>
</feature>
<gene>
    <name evidence="1" type="ORF">RPERSI_LOCUS16638</name>
</gene>
<dbReference type="EMBL" id="CAJVQC010041482">
    <property type="protein sequence ID" value="CAG8773051.1"/>
    <property type="molecule type" value="Genomic_DNA"/>
</dbReference>
<proteinExistence type="predicted"/>
<accession>A0ACA9R1Q6</accession>
<sequence length="69" mass="7904">VFDDLAGEPIAIQQKIEEFFRSGRHSNISPIYIAQHYFETSMKIHANITHISIHRDGGEGLDNLKRVLK</sequence>
<protein>
    <submittedName>
        <fullName evidence="1">1341_t:CDS:1</fullName>
    </submittedName>
</protein>
<feature type="non-terminal residue" evidence="1">
    <location>
        <position position="1"/>
    </location>
</feature>
<keyword evidence="2" id="KW-1185">Reference proteome</keyword>
<dbReference type="Proteomes" id="UP000789920">
    <property type="component" value="Unassembled WGS sequence"/>
</dbReference>
<evidence type="ECO:0000313" key="1">
    <source>
        <dbReference type="EMBL" id="CAG8773051.1"/>
    </source>
</evidence>
<evidence type="ECO:0000313" key="2">
    <source>
        <dbReference type="Proteomes" id="UP000789920"/>
    </source>
</evidence>
<reference evidence="1" key="1">
    <citation type="submission" date="2021-06" db="EMBL/GenBank/DDBJ databases">
        <authorList>
            <person name="Kallberg Y."/>
            <person name="Tangrot J."/>
            <person name="Rosling A."/>
        </authorList>
    </citation>
    <scope>NUCLEOTIDE SEQUENCE</scope>
    <source>
        <strain evidence="1">MA461A</strain>
    </source>
</reference>
<name>A0ACA9R1Q6_9GLOM</name>
<comment type="caution">
    <text evidence="1">The sequence shown here is derived from an EMBL/GenBank/DDBJ whole genome shotgun (WGS) entry which is preliminary data.</text>
</comment>